<feature type="disulfide bond" evidence="1">
    <location>
        <begin position="8"/>
        <end position="42"/>
    </location>
</feature>
<evidence type="ECO:0000256" key="2">
    <source>
        <dbReference type="SAM" id="MobiDB-lite"/>
    </source>
</evidence>
<name>A0AAE0ZNQ9_9GAST</name>
<dbReference type="AlphaFoldDB" id="A0AAE0ZNQ9"/>
<accession>A0AAE0ZNQ9</accession>
<protein>
    <recommendedName>
        <fullName evidence="3">ShKT domain-containing protein</fullName>
    </recommendedName>
</protein>
<evidence type="ECO:0000313" key="5">
    <source>
        <dbReference type="Proteomes" id="UP001283361"/>
    </source>
</evidence>
<reference evidence="4" key="1">
    <citation type="journal article" date="2023" name="G3 (Bethesda)">
        <title>A reference genome for the long-term kleptoplast-retaining sea slug Elysia crispata morphotype clarki.</title>
        <authorList>
            <person name="Eastman K.E."/>
            <person name="Pendleton A.L."/>
            <person name="Shaikh M.A."/>
            <person name="Suttiyut T."/>
            <person name="Ogas R."/>
            <person name="Tomko P."/>
            <person name="Gavelis G."/>
            <person name="Widhalm J.R."/>
            <person name="Wisecaver J.H."/>
        </authorList>
    </citation>
    <scope>NUCLEOTIDE SEQUENCE</scope>
    <source>
        <strain evidence="4">ECLA1</strain>
    </source>
</reference>
<feature type="compositionally biased region" description="Polar residues" evidence="2">
    <location>
        <begin position="47"/>
        <end position="56"/>
    </location>
</feature>
<dbReference type="PROSITE" id="PS51670">
    <property type="entry name" value="SHKT"/>
    <property type="match status" value="1"/>
</dbReference>
<comment type="caution">
    <text evidence="1">Lacks conserved residue(s) required for the propagation of feature annotation.</text>
</comment>
<dbReference type="Pfam" id="PF01549">
    <property type="entry name" value="ShK"/>
    <property type="match status" value="1"/>
</dbReference>
<comment type="caution">
    <text evidence="4">The sequence shown here is derived from an EMBL/GenBank/DDBJ whole genome shotgun (WGS) entry which is preliminary data.</text>
</comment>
<dbReference type="SMART" id="SM00254">
    <property type="entry name" value="ShKT"/>
    <property type="match status" value="1"/>
</dbReference>
<keyword evidence="1" id="KW-1015">Disulfide bond</keyword>
<evidence type="ECO:0000259" key="3">
    <source>
        <dbReference type="PROSITE" id="PS51670"/>
    </source>
</evidence>
<feature type="domain" description="ShKT" evidence="3">
    <location>
        <begin position="8"/>
        <end position="42"/>
    </location>
</feature>
<feature type="region of interest" description="Disordered" evidence="2">
    <location>
        <begin position="47"/>
        <end position="84"/>
    </location>
</feature>
<organism evidence="4 5">
    <name type="scientific">Elysia crispata</name>
    <name type="common">lettuce slug</name>
    <dbReference type="NCBI Taxonomy" id="231223"/>
    <lineage>
        <taxon>Eukaryota</taxon>
        <taxon>Metazoa</taxon>
        <taxon>Spiralia</taxon>
        <taxon>Lophotrochozoa</taxon>
        <taxon>Mollusca</taxon>
        <taxon>Gastropoda</taxon>
        <taxon>Heterobranchia</taxon>
        <taxon>Euthyneura</taxon>
        <taxon>Panpulmonata</taxon>
        <taxon>Sacoglossa</taxon>
        <taxon>Placobranchoidea</taxon>
        <taxon>Plakobranchidae</taxon>
        <taxon>Elysia</taxon>
    </lineage>
</organism>
<gene>
    <name evidence="4" type="ORF">RRG08_035222</name>
</gene>
<feature type="compositionally biased region" description="Polar residues" evidence="2">
    <location>
        <begin position="71"/>
        <end position="83"/>
    </location>
</feature>
<dbReference type="Proteomes" id="UP001283361">
    <property type="component" value="Unassembled WGS sequence"/>
</dbReference>
<dbReference type="EMBL" id="JAWDGP010003655">
    <property type="protein sequence ID" value="KAK3772181.1"/>
    <property type="molecule type" value="Genomic_DNA"/>
</dbReference>
<keyword evidence="5" id="KW-1185">Reference proteome</keyword>
<dbReference type="Gene3D" id="1.10.10.1940">
    <property type="match status" value="1"/>
</dbReference>
<proteinExistence type="predicted"/>
<dbReference type="InterPro" id="IPR003582">
    <property type="entry name" value="ShKT_dom"/>
</dbReference>
<sequence length="117" mass="12647">MDTFTVKCVNLNSKCKQWAAAGGCQKNPNYMVYNCRLACGLCGNAATKSSVTSPKSVASKRSVRTPRSIASKRSVTTPKSTAAKSKLTFPRPQKKTIKSNTQINATPCFYNGVCFGR</sequence>
<evidence type="ECO:0000313" key="4">
    <source>
        <dbReference type="EMBL" id="KAK3772181.1"/>
    </source>
</evidence>
<evidence type="ECO:0000256" key="1">
    <source>
        <dbReference type="PROSITE-ProRule" id="PRU01005"/>
    </source>
</evidence>